<proteinExistence type="predicted"/>
<evidence type="ECO:0000313" key="2">
    <source>
        <dbReference type="EMBL" id="KAJ3626917.1"/>
    </source>
</evidence>
<organism evidence="2 3">
    <name type="scientific">Zophobas morio</name>
    <dbReference type="NCBI Taxonomy" id="2755281"/>
    <lineage>
        <taxon>Eukaryota</taxon>
        <taxon>Metazoa</taxon>
        <taxon>Ecdysozoa</taxon>
        <taxon>Arthropoda</taxon>
        <taxon>Hexapoda</taxon>
        <taxon>Insecta</taxon>
        <taxon>Pterygota</taxon>
        <taxon>Neoptera</taxon>
        <taxon>Endopterygota</taxon>
        <taxon>Coleoptera</taxon>
        <taxon>Polyphaga</taxon>
        <taxon>Cucujiformia</taxon>
        <taxon>Tenebrionidae</taxon>
        <taxon>Zophobas</taxon>
    </lineage>
</organism>
<sequence>MITRLEKGKGSGDAQSTHAVAPKTFGCYISVLARYAFHYGPRRASLRPLAGWPAQPWRTHQASSPLNGAGFEPAPPKRLDP</sequence>
<evidence type="ECO:0000256" key="1">
    <source>
        <dbReference type="SAM" id="MobiDB-lite"/>
    </source>
</evidence>
<accession>A0AA38LZR5</accession>
<dbReference type="Proteomes" id="UP001168821">
    <property type="component" value="Unassembled WGS sequence"/>
</dbReference>
<dbReference type="AlphaFoldDB" id="A0AA38LZR5"/>
<dbReference type="EMBL" id="JALNTZ010001270">
    <property type="protein sequence ID" value="KAJ3626917.1"/>
    <property type="molecule type" value="Genomic_DNA"/>
</dbReference>
<reference evidence="2" key="1">
    <citation type="journal article" date="2023" name="G3 (Bethesda)">
        <title>Whole genome assemblies of Zophobas morio and Tenebrio molitor.</title>
        <authorList>
            <person name="Kaur S."/>
            <person name="Stinson S.A."/>
            <person name="diCenzo G.C."/>
        </authorList>
    </citation>
    <scope>NUCLEOTIDE SEQUENCE</scope>
    <source>
        <strain evidence="2">QUZm001</strain>
    </source>
</reference>
<feature type="region of interest" description="Disordered" evidence="1">
    <location>
        <begin position="54"/>
        <end position="81"/>
    </location>
</feature>
<gene>
    <name evidence="2" type="ORF">Zmor_004140</name>
</gene>
<comment type="caution">
    <text evidence="2">The sequence shown here is derived from an EMBL/GenBank/DDBJ whole genome shotgun (WGS) entry which is preliminary data.</text>
</comment>
<evidence type="ECO:0000313" key="3">
    <source>
        <dbReference type="Proteomes" id="UP001168821"/>
    </source>
</evidence>
<keyword evidence="3" id="KW-1185">Reference proteome</keyword>
<protein>
    <submittedName>
        <fullName evidence="2">Uncharacterized protein</fullName>
    </submittedName>
</protein>
<name>A0AA38LZR5_9CUCU</name>